<sequence>MNRNQISLPEPALSPPDANDSLTGIIGPLQELPREELDPRPGLSNFLSRQPKKALKRKAATPTSDNDELLTIAREKLRKPRTLPAEDQFDNFGKMMAQKLRDLPRDQRIIAEKLFSEVMFEAELGNLIRQSTLTLAWAYPTALHSHV</sequence>
<proteinExistence type="predicted"/>
<accession>A0AAV4ECW8</accession>
<protein>
    <submittedName>
        <fullName evidence="2">Protein stand still</fullName>
    </submittedName>
</protein>
<feature type="region of interest" description="Disordered" evidence="1">
    <location>
        <begin position="1"/>
        <end position="66"/>
    </location>
</feature>
<dbReference type="AlphaFoldDB" id="A0AAV4ECW8"/>
<organism evidence="2 3">
    <name type="scientific">Elysia marginata</name>
    <dbReference type="NCBI Taxonomy" id="1093978"/>
    <lineage>
        <taxon>Eukaryota</taxon>
        <taxon>Metazoa</taxon>
        <taxon>Spiralia</taxon>
        <taxon>Lophotrochozoa</taxon>
        <taxon>Mollusca</taxon>
        <taxon>Gastropoda</taxon>
        <taxon>Heterobranchia</taxon>
        <taxon>Euthyneura</taxon>
        <taxon>Panpulmonata</taxon>
        <taxon>Sacoglossa</taxon>
        <taxon>Placobranchoidea</taxon>
        <taxon>Plakobranchidae</taxon>
        <taxon>Elysia</taxon>
    </lineage>
</organism>
<keyword evidence="3" id="KW-1185">Reference proteome</keyword>
<evidence type="ECO:0000313" key="2">
    <source>
        <dbReference type="EMBL" id="GFR58525.1"/>
    </source>
</evidence>
<reference evidence="2 3" key="1">
    <citation type="journal article" date="2021" name="Elife">
        <title>Chloroplast acquisition without the gene transfer in kleptoplastic sea slugs, Plakobranchus ocellatus.</title>
        <authorList>
            <person name="Maeda T."/>
            <person name="Takahashi S."/>
            <person name="Yoshida T."/>
            <person name="Shimamura S."/>
            <person name="Takaki Y."/>
            <person name="Nagai Y."/>
            <person name="Toyoda A."/>
            <person name="Suzuki Y."/>
            <person name="Arimoto A."/>
            <person name="Ishii H."/>
            <person name="Satoh N."/>
            <person name="Nishiyama T."/>
            <person name="Hasebe M."/>
            <person name="Maruyama T."/>
            <person name="Minagawa J."/>
            <person name="Obokata J."/>
            <person name="Shigenobu S."/>
        </authorList>
    </citation>
    <scope>NUCLEOTIDE SEQUENCE [LARGE SCALE GENOMIC DNA]</scope>
</reference>
<comment type="caution">
    <text evidence="2">The sequence shown here is derived from an EMBL/GenBank/DDBJ whole genome shotgun (WGS) entry which is preliminary data.</text>
</comment>
<gene>
    <name evidence="2" type="ORF">ElyMa_003483200</name>
</gene>
<name>A0AAV4ECW8_9GAST</name>
<dbReference type="Proteomes" id="UP000762676">
    <property type="component" value="Unassembled WGS sequence"/>
</dbReference>
<evidence type="ECO:0000313" key="3">
    <source>
        <dbReference type="Proteomes" id="UP000762676"/>
    </source>
</evidence>
<evidence type="ECO:0000256" key="1">
    <source>
        <dbReference type="SAM" id="MobiDB-lite"/>
    </source>
</evidence>
<dbReference type="EMBL" id="BMAT01007154">
    <property type="protein sequence ID" value="GFR58525.1"/>
    <property type="molecule type" value="Genomic_DNA"/>
</dbReference>
<feature type="compositionally biased region" description="Basic residues" evidence="1">
    <location>
        <begin position="50"/>
        <end position="59"/>
    </location>
</feature>